<proteinExistence type="predicted"/>
<evidence type="ECO:0000313" key="3">
    <source>
        <dbReference type="Proteomes" id="UP000499080"/>
    </source>
</evidence>
<dbReference type="AlphaFoldDB" id="A0A4Y2IDA6"/>
<evidence type="ECO:0000256" key="1">
    <source>
        <dbReference type="SAM" id="MobiDB-lite"/>
    </source>
</evidence>
<keyword evidence="3" id="KW-1185">Reference proteome</keyword>
<protein>
    <submittedName>
        <fullName evidence="2">Uncharacterized protein</fullName>
    </submittedName>
</protein>
<organism evidence="2 3">
    <name type="scientific">Araneus ventricosus</name>
    <name type="common">Orbweaver spider</name>
    <name type="synonym">Epeira ventricosa</name>
    <dbReference type="NCBI Taxonomy" id="182803"/>
    <lineage>
        <taxon>Eukaryota</taxon>
        <taxon>Metazoa</taxon>
        <taxon>Ecdysozoa</taxon>
        <taxon>Arthropoda</taxon>
        <taxon>Chelicerata</taxon>
        <taxon>Arachnida</taxon>
        <taxon>Araneae</taxon>
        <taxon>Araneomorphae</taxon>
        <taxon>Entelegynae</taxon>
        <taxon>Araneoidea</taxon>
        <taxon>Araneidae</taxon>
        <taxon>Araneus</taxon>
    </lineage>
</organism>
<accession>A0A4Y2IDA6</accession>
<evidence type="ECO:0000313" key="2">
    <source>
        <dbReference type="EMBL" id="GBM75628.1"/>
    </source>
</evidence>
<sequence length="121" mass="13075">MVAIVVHPSGPWMQMVWEKSPRLTPEPERLVTSALGPRASWHRPCLGHSGITSGFIGNRLPAPRPHPFSLFPSRGPLTPSPDAADYPSEDAPVGLPWKRLPPVGPPALSVMDCVELESGEN</sequence>
<dbReference type="EMBL" id="BGPR01002569">
    <property type="protein sequence ID" value="GBM75628.1"/>
    <property type="molecule type" value="Genomic_DNA"/>
</dbReference>
<gene>
    <name evidence="2" type="ORF">AVEN_15961_1</name>
</gene>
<name>A0A4Y2IDA6_ARAVE</name>
<feature type="non-terminal residue" evidence="2">
    <location>
        <position position="121"/>
    </location>
</feature>
<dbReference type="Proteomes" id="UP000499080">
    <property type="component" value="Unassembled WGS sequence"/>
</dbReference>
<feature type="region of interest" description="Disordered" evidence="1">
    <location>
        <begin position="67"/>
        <end position="90"/>
    </location>
</feature>
<comment type="caution">
    <text evidence="2">The sequence shown here is derived from an EMBL/GenBank/DDBJ whole genome shotgun (WGS) entry which is preliminary data.</text>
</comment>
<reference evidence="2 3" key="1">
    <citation type="journal article" date="2019" name="Sci. Rep.">
        <title>Orb-weaving spider Araneus ventricosus genome elucidates the spidroin gene catalogue.</title>
        <authorList>
            <person name="Kono N."/>
            <person name="Nakamura H."/>
            <person name="Ohtoshi R."/>
            <person name="Moran D.A.P."/>
            <person name="Shinohara A."/>
            <person name="Yoshida Y."/>
            <person name="Fujiwara M."/>
            <person name="Mori M."/>
            <person name="Tomita M."/>
            <person name="Arakawa K."/>
        </authorList>
    </citation>
    <scope>NUCLEOTIDE SEQUENCE [LARGE SCALE GENOMIC DNA]</scope>
</reference>